<feature type="compositionally biased region" description="Polar residues" evidence="1">
    <location>
        <begin position="102"/>
        <end position="111"/>
    </location>
</feature>
<gene>
    <name evidence="2" type="ORF">DY000_02063041</name>
</gene>
<evidence type="ECO:0000256" key="1">
    <source>
        <dbReference type="SAM" id="MobiDB-lite"/>
    </source>
</evidence>
<evidence type="ECO:0000313" key="3">
    <source>
        <dbReference type="Proteomes" id="UP000266723"/>
    </source>
</evidence>
<feature type="region of interest" description="Disordered" evidence="1">
    <location>
        <begin position="52"/>
        <end position="111"/>
    </location>
</feature>
<dbReference type="EMBL" id="QGKV02001556">
    <property type="protein sequence ID" value="KAF3516363.1"/>
    <property type="molecule type" value="Genomic_DNA"/>
</dbReference>
<keyword evidence="3" id="KW-1185">Reference proteome</keyword>
<dbReference type="Proteomes" id="UP000266723">
    <property type="component" value="Unassembled WGS sequence"/>
</dbReference>
<name>A0ABQ7AQU3_BRACR</name>
<feature type="compositionally biased region" description="Polar residues" evidence="1">
    <location>
        <begin position="77"/>
        <end position="87"/>
    </location>
</feature>
<sequence length="226" mass="25111">MTISTDLNGFLSFGYRRYVSRMVKRGDGLNVDMKSDMDSNCHVKLCKFVSSNRSDKSESAPPSSPSHDHQTPPPNSPSCFVNQAASSSDHRRPPPDFDSTPRGFSSKSPPRSDQLTIVAVLIVGIKLVVRFCKEKARFSPMVEFKIFARLSLDLLATYSLTPTLLIGQECPLELTPELSIVQFNPSEYFQIAALVPEFSSSFVSSRMSLIFPQTSQMCTLNPMICK</sequence>
<evidence type="ECO:0000313" key="2">
    <source>
        <dbReference type="EMBL" id="KAF3516363.1"/>
    </source>
</evidence>
<proteinExistence type="predicted"/>
<accession>A0ABQ7AQU3</accession>
<comment type="caution">
    <text evidence="2">The sequence shown here is derived from an EMBL/GenBank/DDBJ whole genome shotgun (WGS) entry which is preliminary data.</text>
</comment>
<organism evidence="2 3">
    <name type="scientific">Brassica cretica</name>
    <name type="common">Mustard</name>
    <dbReference type="NCBI Taxonomy" id="69181"/>
    <lineage>
        <taxon>Eukaryota</taxon>
        <taxon>Viridiplantae</taxon>
        <taxon>Streptophyta</taxon>
        <taxon>Embryophyta</taxon>
        <taxon>Tracheophyta</taxon>
        <taxon>Spermatophyta</taxon>
        <taxon>Magnoliopsida</taxon>
        <taxon>eudicotyledons</taxon>
        <taxon>Gunneridae</taxon>
        <taxon>Pentapetalae</taxon>
        <taxon>rosids</taxon>
        <taxon>malvids</taxon>
        <taxon>Brassicales</taxon>
        <taxon>Brassicaceae</taxon>
        <taxon>Brassiceae</taxon>
        <taxon>Brassica</taxon>
    </lineage>
</organism>
<reference evidence="2 3" key="1">
    <citation type="journal article" date="2020" name="BMC Genomics">
        <title>Intraspecific diversification of the crop wild relative Brassica cretica Lam. using demographic model selection.</title>
        <authorList>
            <person name="Kioukis A."/>
            <person name="Michalopoulou V.A."/>
            <person name="Briers L."/>
            <person name="Pirintsos S."/>
            <person name="Studholme D.J."/>
            <person name="Pavlidis P."/>
            <person name="Sarris P.F."/>
        </authorList>
    </citation>
    <scope>NUCLEOTIDE SEQUENCE [LARGE SCALE GENOMIC DNA]</scope>
    <source>
        <strain evidence="3">cv. PFS-1207/04</strain>
    </source>
</reference>
<protein>
    <submittedName>
        <fullName evidence="2">Uncharacterized protein</fullName>
    </submittedName>
</protein>